<dbReference type="Pfam" id="PF07335">
    <property type="entry name" value="Glyco_hydro_75"/>
    <property type="match status" value="1"/>
</dbReference>
<keyword evidence="8 10" id="KW-0326">Glycosidase</keyword>
<keyword evidence="6 10" id="KW-0378">Hydrolase</keyword>
<dbReference type="GO" id="GO:0000272">
    <property type="term" value="P:polysaccharide catabolic process"/>
    <property type="evidence" value="ECO:0007669"/>
    <property type="project" value="UniProtKB-KW"/>
</dbReference>
<keyword evidence="9 10" id="KW-0624">Polysaccharide degradation</keyword>
<dbReference type="PANTHER" id="PTHR42061">
    <property type="entry name" value="ENDO-CHITOSANASE"/>
    <property type="match status" value="1"/>
</dbReference>
<sequence length="309" mass="31945">MRSFDTLLFTALAASPALARQIPANVQSLYNSIRAQGSCKNILKGGFYSQEGDSKNFSYCGDHLNDYGIMYLQGTNGNLVNMDIDCDGALGTGDGSCDSSQDTKDETAFKDTITSYKAGIKDLNAYIHSYVVLGNEGSKSGYVTFEPESVGVDPLSVVAVVCGNKMHQFYGVWGDTNGDDGPPLVGEVSDALGRACYGNAVNGNAAHDANDVLYIAFTGASAVPGAKGADWSASSFDQFEASLGALGDSLVARIGSSGGSTPPPASSTKPSGSQPTCSWSGHCAGAKCSSDDDCSDDLVCKSGKCAKDN</sequence>
<feature type="signal peptide" evidence="10">
    <location>
        <begin position="1"/>
        <end position="19"/>
    </location>
</feature>
<proteinExistence type="inferred from homology"/>
<comment type="similarity">
    <text evidence="3 10">Belongs to the glycosyl hydrolase 75 family.</text>
</comment>
<dbReference type="EC" id="3.2.1.132" evidence="10"/>
<name>A0A6V8R4G9_TRIAP</name>
<evidence type="ECO:0000313" key="13">
    <source>
        <dbReference type="Proteomes" id="UP000517252"/>
    </source>
</evidence>
<protein>
    <recommendedName>
        <fullName evidence="10">Endo-chitosanase</fullName>
        <ecNumber evidence="10">3.2.1.132</ecNumber>
    </recommendedName>
</protein>
<keyword evidence="5 10" id="KW-0732">Signal</keyword>
<evidence type="ECO:0000256" key="4">
    <source>
        <dbReference type="ARBA" id="ARBA00022525"/>
    </source>
</evidence>
<evidence type="ECO:0000256" key="8">
    <source>
        <dbReference type="ARBA" id="ARBA00023295"/>
    </source>
</evidence>
<reference evidence="12 13" key="1">
    <citation type="submission" date="2020-07" db="EMBL/GenBank/DDBJ databases">
        <title>Trichoderma asperellum IC-1 whole genome shotgun sequence.</title>
        <authorList>
            <person name="Kanamasa S."/>
            <person name="Takahashi H."/>
        </authorList>
    </citation>
    <scope>NUCLEOTIDE SEQUENCE [LARGE SCALE GENOMIC DNA]</scope>
    <source>
        <strain evidence="12 13">IC-1</strain>
    </source>
</reference>
<gene>
    <name evidence="12" type="ORF">TASIC1_0012005800</name>
</gene>
<dbReference type="OrthoDB" id="4756206at2759"/>
<dbReference type="InterPro" id="IPR009939">
    <property type="entry name" value="Chitosanase_fungal"/>
</dbReference>
<accession>A0A6V8R4G9</accession>
<comment type="function">
    <text evidence="10">Chitosanase catalyzing the endo-type cleavage of chitosan, the deacylated form of chitin. Chitosanase may be crucial in the degradation of the deacetylated portion of chitin in the fungal cell wall.</text>
</comment>
<keyword evidence="4" id="KW-0964">Secreted</keyword>
<comment type="catalytic activity">
    <reaction evidence="1 10">
        <text>Endohydrolysis of beta-(1-&gt;4)-linkages between D-glucosamine residues in a partly acetylated chitosan.</text>
        <dbReference type="EC" id="3.2.1.132"/>
    </reaction>
</comment>
<evidence type="ECO:0000256" key="9">
    <source>
        <dbReference type="ARBA" id="ARBA00023326"/>
    </source>
</evidence>
<evidence type="ECO:0000256" key="7">
    <source>
        <dbReference type="ARBA" id="ARBA00023277"/>
    </source>
</evidence>
<evidence type="ECO:0000256" key="6">
    <source>
        <dbReference type="ARBA" id="ARBA00022801"/>
    </source>
</evidence>
<keyword evidence="7" id="KW-0119">Carbohydrate metabolism</keyword>
<evidence type="ECO:0000256" key="10">
    <source>
        <dbReference type="RuleBase" id="RU361208"/>
    </source>
</evidence>
<dbReference type="Proteomes" id="UP000517252">
    <property type="component" value="Unassembled WGS sequence"/>
</dbReference>
<evidence type="ECO:0000256" key="2">
    <source>
        <dbReference type="ARBA" id="ARBA00004613"/>
    </source>
</evidence>
<evidence type="ECO:0000313" key="12">
    <source>
        <dbReference type="EMBL" id="GFP59055.1"/>
    </source>
</evidence>
<evidence type="ECO:0000256" key="5">
    <source>
        <dbReference type="ARBA" id="ARBA00022729"/>
    </source>
</evidence>
<organism evidence="12 13">
    <name type="scientific">Trichoderma asperellum</name>
    <name type="common">Filamentous fungus</name>
    <dbReference type="NCBI Taxonomy" id="101201"/>
    <lineage>
        <taxon>Eukaryota</taxon>
        <taxon>Fungi</taxon>
        <taxon>Dikarya</taxon>
        <taxon>Ascomycota</taxon>
        <taxon>Pezizomycotina</taxon>
        <taxon>Sordariomycetes</taxon>
        <taxon>Hypocreomycetidae</taxon>
        <taxon>Hypocreales</taxon>
        <taxon>Hypocreaceae</taxon>
        <taxon>Trichoderma</taxon>
    </lineage>
</organism>
<evidence type="ECO:0000256" key="11">
    <source>
        <dbReference type="SAM" id="MobiDB-lite"/>
    </source>
</evidence>
<dbReference type="GO" id="GO:0016977">
    <property type="term" value="F:chitosanase activity"/>
    <property type="evidence" value="ECO:0007669"/>
    <property type="project" value="UniProtKB-EC"/>
</dbReference>
<comment type="subcellular location">
    <subcellularLocation>
        <location evidence="2 10">Secreted</location>
    </subcellularLocation>
</comment>
<comment type="caution">
    <text evidence="12">The sequence shown here is derived from an EMBL/GenBank/DDBJ whole genome shotgun (WGS) entry which is preliminary data.</text>
</comment>
<feature type="chain" id="PRO_5028525547" description="Endo-chitosanase" evidence="10">
    <location>
        <begin position="20"/>
        <end position="309"/>
    </location>
</feature>
<dbReference type="GO" id="GO:0005576">
    <property type="term" value="C:extracellular region"/>
    <property type="evidence" value="ECO:0007669"/>
    <property type="project" value="UniProtKB-SubCell"/>
</dbReference>
<evidence type="ECO:0000256" key="3">
    <source>
        <dbReference type="ARBA" id="ARBA00007799"/>
    </source>
</evidence>
<feature type="region of interest" description="Disordered" evidence="11">
    <location>
        <begin position="254"/>
        <end position="277"/>
    </location>
</feature>
<dbReference type="EMBL" id="BLZH01000012">
    <property type="protein sequence ID" value="GFP59055.1"/>
    <property type="molecule type" value="Genomic_DNA"/>
</dbReference>
<dbReference type="AlphaFoldDB" id="A0A6V8R4G9"/>
<evidence type="ECO:0000256" key="1">
    <source>
        <dbReference type="ARBA" id="ARBA00000405"/>
    </source>
</evidence>
<dbReference type="PANTHER" id="PTHR42061:SF6">
    <property type="entry name" value="ENDO-CHITOSANASE"/>
    <property type="match status" value="1"/>
</dbReference>